<dbReference type="PANTHER" id="PTHR42912">
    <property type="entry name" value="METHYLTRANSFERASE"/>
    <property type="match status" value="1"/>
</dbReference>
<name>A0A9D2B2W8_9FIRM</name>
<accession>A0A9D2B2W8</accession>
<dbReference type="CDD" id="cd02440">
    <property type="entry name" value="AdoMet_MTases"/>
    <property type="match status" value="1"/>
</dbReference>
<sequence>MIDWSKVMQPPEFLEATRMTLLNDDFIPFAVQYCGIEKGMKILEVGCGTGYFSRYLSKGTSGVSYTGLDRDTGFIAAAKPVHGDNTSSYLVGSAYELPFEDDSFDGVISHTFFNCADRPKEAIREMLRVCRPGGRVSTVASMSLTFETWHRGFYPPECTWVEKIRDFQGRMQKVLSELGCGTMDYNRGFSASKLPRFFYVSGLTDIRICPLPRTFSLSNAAMPAETKVAYVENLYLGEKKKIENIMELTAFTSHIPEEECRDYIEQLKARRDFWMEHLDDNSIWDWFGASALVVSGRKEQQV</sequence>
<keyword evidence="2" id="KW-0808">Transferase</keyword>
<reference evidence="2" key="1">
    <citation type="journal article" date="2021" name="PeerJ">
        <title>Extensive microbial diversity within the chicken gut microbiome revealed by metagenomics and culture.</title>
        <authorList>
            <person name="Gilroy R."/>
            <person name="Ravi A."/>
            <person name="Getino M."/>
            <person name="Pursley I."/>
            <person name="Horton D.L."/>
            <person name="Alikhan N.F."/>
            <person name="Baker D."/>
            <person name="Gharbi K."/>
            <person name="Hall N."/>
            <person name="Watson M."/>
            <person name="Adriaenssens E.M."/>
            <person name="Foster-Nyarko E."/>
            <person name="Jarju S."/>
            <person name="Secka A."/>
            <person name="Antonio M."/>
            <person name="Oren A."/>
            <person name="Chaudhuri R.R."/>
            <person name="La Ragione R."/>
            <person name="Hildebrand F."/>
            <person name="Pallen M.J."/>
        </authorList>
    </citation>
    <scope>NUCLEOTIDE SEQUENCE</scope>
    <source>
        <strain evidence="2">ChiSjej1B19-8411</strain>
    </source>
</reference>
<dbReference type="AlphaFoldDB" id="A0A9D2B2W8"/>
<dbReference type="Pfam" id="PF08241">
    <property type="entry name" value="Methyltransf_11"/>
    <property type="match status" value="1"/>
</dbReference>
<dbReference type="SUPFAM" id="SSF53335">
    <property type="entry name" value="S-adenosyl-L-methionine-dependent methyltransferases"/>
    <property type="match status" value="1"/>
</dbReference>
<evidence type="ECO:0000313" key="3">
    <source>
        <dbReference type="Proteomes" id="UP000886817"/>
    </source>
</evidence>
<dbReference type="EMBL" id="DXEX01000130">
    <property type="protein sequence ID" value="HIX59185.1"/>
    <property type="molecule type" value="Genomic_DNA"/>
</dbReference>
<keyword evidence="2" id="KW-0489">Methyltransferase</keyword>
<comment type="caution">
    <text evidence="2">The sequence shown here is derived from an EMBL/GenBank/DDBJ whole genome shotgun (WGS) entry which is preliminary data.</text>
</comment>
<protein>
    <submittedName>
        <fullName evidence="2">Methyltransferase domain-containing protein</fullName>
    </submittedName>
</protein>
<feature type="domain" description="Methyltransferase type 11" evidence="1">
    <location>
        <begin position="43"/>
        <end position="136"/>
    </location>
</feature>
<dbReference type="InterPro" id="IPR050508">
    <property type="entry name" value="Methyltransf_Superfamily"/>
</dbReference>
<dbReference type="GO" id="GO:0032259">
    <property type="term" value="P:methylation"/>
    <property type="evidence" value="ECO:0007669"/>
    <property type="project" value="UniProtKB-KW"/>
</dbReference>
<evidence type="ECO:0000259" key="1">
    <source>
        <dbReference type="Pfam" id="PF08241"/>
    </source>
</evidence>
<gene>
    <name evidence="2" type="ORF">IAA45_05660</name>
</gene>
<reference evidence="2" key="2">
    <citation type="submission" date="2021-04" db="EMBL/GenBank/DDBJ databases">
        <authorList>
            <person name="Gilroy R."/>
        </authorList>
    </citation>
    <scope>NUCLEOTIDE SEQUENCE</scope>
    <source>
        <strain evidence="2">ChiSjej1B19-8411</strain>
    </source>
</reference>
<dbReference type="InterPro" id="IPR013216">
    <property type="entry name" value="Methyltransf_11"/>
</dbReference>
<organism evidence="2 3">
    <name type="scientific">Candidatus Blautia gallistercoris</name>
    <dbReference type="NCBI Taxonomy" id="2838490"/>
    <lineage>
        <taxon>Bacteria</taxon>
        <taxon>Bacillati</taxon>
        <taxon>Bacillota</taxon>
        <taxon>Clostridia</taxon>
        <taxon>Lachnospirales</taxon>
        <taxon>Lachnospiraceae</taxon>
        <taxon>Blautia</taxon>
    </lineage>
</organism>
<dbReference type="Proteomes" id="UP000886817">
    <property type="component" value="Unassembled WGS sequence"/>
</dbReference>
<proteinExistence type="predicted"/>
<evidence type="ECO:0000313" key="2">
    <source>
        <dbReference type="EMBL" id="HIX59185.1"/>
    </source>
</evidence>
<dbReference type="Gene3D" id="3.40.50.150">
    <property type="entry name" value="Vaccinia Virus protein VP39"/>
    <property type="match status" value="1"/>
</dbReference>
<dbReference type="GO" id="GO:0008757">
    <property type="term" value="F:S-adenosylmethionine-dependent methyltransferase activity"/>
    <property type="evidence" value="ECO:0007669"/>
    <property type="project" value="InterPro"/>
</dbReference>
<dbReference type="InterPro" id="IPR029063">
    <property type="entry name" value="SAM-dependent_MTases_sf"/>
</dbReference>